<evidence type="ECO:0000313" key="2">
    <source>
        <dbReference type="WBParaSite" id="nRc.2.0.1.t18195-RA"/>
    </source>
</evidence>
<keyword evidence="1" id="KW-1185">Reference proteome</keyword>
<evidence type="ECO:0000313" key="1">
    <source>
        <dbReference type="Proteomes" id="UP000887565"/>
    </source>
</evidence>
<organism evidence="1 2">
    <name type="scientific">Romanomermis culicivorax</name>
    <name type="common">Nematode worm</name>
    <dbReference type="NCBI Taxonomy" id="13658"/>
    <lineage>
        <taxon>Eukaryota</taxon>
        <taxon>Metazoa</taxon>
        <taxon>Ecdysozoa</taxon>
        <taxon>Nematoda</taxon>
        <taxon>Enoplea</taxon>
        <taxon>Dorylaimia</taxon>
        <taxon>Mermithida</taxon>
        <taxon>Mermithoidea</taxon>
        <taxon>Mermithidae</taxon>
        <taxon>Romanomermis</taxon>
    </lineage>
</organism>
<dbReference type="WBParaSite" id="nRc.2.0.1.t18195-RA">
    <property type="protein sequence ID" value="nRc.2.0.1.t18195-RA"/>
    <property type="gene ID" value="nRc.2.0.1.g18195"/>
</dbReference>
<protein>
    <submittedName>
        <fullName evidence="2">Uncharacterized protein</fullName>
    </submittedName>
</protein>
<proteinExistence type="predicted"/>
<accession>A0A915IXQ0</accession>
<name>A0A915IXQ0_ROMCU</name>
<sequence length="84" mass="9701">MLELDSNLLFKSHRDIIDVFWKVEISKSGVSCHISAGHLLSFSAQSEYLLAVRIFLDISRTGRKLFSKELSSLVKVYRRWLIDS</sequence>
<dbReference type="AlphaFoldDB" id="A0A915IXQ0"/>
<reference evidence="2" key="1">
    <citation type="submission" date="2022-11" db="UniProtKB">
        <authorList>
            <consortium name="WormBaseParasite"/>
        </authorList>
    </citation>
    <scope>IDENTIFICATION</scope>
</reference>
<dbReference type="Proteomes" id="UP000887565">
    <property type="component" value="Unplaced"/>
</dbReference>